<dbReference type="PROSITE" id="PS50035">
    <property type="entry name" value="PLD"/>
    <property type="match status" value="1"/>
</dbReference>
<dbReference type="AlphaFoldDB" id="A0A0N0BMV1"/>
<proteinExistence type="predicted"/>
<dbReference type="Gene3D" id="3.30.870.10">
    <property type="entry name" value="Endonuclease Chain A"/>
    <property type="match status" value="1"/>
</dbReference>
<evidence type="ECO:0000313" key="2">
    <source>
        <dbReference type="EMBL" id="KOX91580.1"/>
    </source>
</evidence>
<feature type="domain" description="PLD phosphodiesterase" evidence="1">
    <location>
        <begin position="112"/>
        <end position="143"/>
    </location>
</feature>
<accession>A0A0N0BMV1</accession>
<name>A0A0N0BMV1_9EURY</name>
<dbReference type="InterPro" id="IPR027417">
    <property type="entry name" value="P-loop_NTPase"/>
</dbReference>
<dbReference type="STRING" id="1705562.AMS69_17810"/>
<dbReference type="RefSeq" id="WP_053969386.1">
    <property type="nucleotide sequence ID" value="NZ_LIUF01000008.1"/>
</dbReference>
<dbReference type="GO" id="GO:0003824">
    <property type="term" value="F:catalytic activity"/>
    <property type="evidence" value="ECO:0007669"/>
    <property type="project" value="InterPro"/>
</dbReference>
<dbReference type="SUPFAM" id="SSF52540">
    <property type="entry name" value="P-loop containing nucleoside triphosphate hydrolases"/>
    <property type="match status" value="1"/>
</dbReference>
<protein>
    <recommendedName>
        <fullName evidence="1">PLD phosphodiesterase domain-containing protein</fullName>
    </recommendedName>
</protein>
<evidence type="ECO:0000259" key="1">
    <source>
        <dbReference type="PROSITE" id="PS50035"/>
    </source>
</evidence>
<comment type="caution">
    <text evidence="2">The sequence shown here is derived from an EMBL/GenBank/DDBJ whole genome shotgun (WGS) entry which is preliminary data.</text>
</comment>
<reference evidence="2 3" key="1">
    <citation type="submission" date="2015-08" db="EMBL/GenBank/DDBJ databases">
        <title>Genomes of Isolates from Cabo Rojo, PR.</title>
        <authorList>
            <person name="Sanchez-Nieves R.L."/>
            <person name="Montalvo-Rodriguez R."/>
        </authorList>
    </citation>
    <scope>NUCLEOTIDE SEQUENCE [LARGE SCALE GENOMIC DNA]</scope>
    <source>
        <strain evidence="2 3">SL3</strain>
    </source>
</reference>
<keyword evidence="3" id="KW-1185">Reference proteome</keyword>
<gene>
    <name evidence="2" type="ORF">AMS69_17810</name>
</gene>
<organism evidence="2 3">
    <name type="scientific">Haloarcula rubripromontorii</name>
    <dbReference type="NCBI Taxonomy" id="1705562"/>
    <lineage>
        <taxon>Archaea</taxon>
        <taxon>Methanobacteriati</taxon>
        <taxon>Methanobacteriota</taxon>
        <taxon>Stenosarchaea group</taxon>
        <taxon>Halobacteria</taxon>
        <taxon>Halobacteriales</taxon>
        <taxon>Haloarculaceae</taxon>
        <taxon>Haloarcula</taxon>
    </lineage>
</organism>
<dbReference type="InterPro" id="IPR001736">
    <property type="entry name" value="PLipase_D/transphosphatidylase"/>
</dbReference>
<sequence>MSDNPNTMLEAEVEFADTGEKATLELATLKRWQNFETYFTEDVRKIRAVTYSESPEMLDSVFADIDVDEMEVVVGDSTKDYRESLRGKEQLAARLERLQREERLQIVLPAINNNEVHSKLYILEHEDGTRTNIVGSPNLSKKAWKSTYQKNVIVVFYTDGGQRLDAVFEEWYEEMRDYGEVFMEDLTERVEELPEEKQEEEVHAWIAGRTTSESEEAEVEQALTERLDEANVRKATIIGDFEEEEADLTVSITDDEEESDVQISQTLQGYENVPNDWKDEFRSLDGSIEGSELRASPGAVSQHAKEKFGAPKMWFTDDDQLVLQTPDDLQLELMREVPDDPERVDAALEQLEEYFEAVDKFGKTAHPVAVKAQMFEAIIWFFWAPFANRYASVYKNRGIDLDKFLPSLYIYGEPGSGKGTLARYAFHMLSDGHVSEPEDGDKLNTTTLRSVRRVDSVFPVVFDDMNPSDIDTEAYLNFRQKHWTGDADFPALAFISNDNLPRSRIQHRAKTLYLDVQFEQTHKTAEYASKLTERSNPLFTWFAQEFRDRDIVIREEDDDTLAEARNVFADLYERAGRELPEYFPERPAEEKYDLGKYLWQDAVDGNLVEFQRRNGKLVAKFDESLSVYSSVREYARSLPNEARASNDGHQVIIKEEDAVEDWFPFDINEGGRGFLSRILS</sequence>
<dbReference type="PATRIC" id="fig|1705562.3.peg.2048"/>
<dbReference type="Proteomes" id="UP000037729">
    <property type="component" value="Unassembled WGS sequence"/>
</dbReference>
<dbReference type="OrthoDB" id="319788at2157"/>
<evidence type="ECO:0000313" key="3">
    <source>
        <dbReference type="Proteomes" id="UP000037729"/>
    </source>
</evidence>
<dbReference type="EMBL" id="LIUF01000008">
    <property type="protein sequence ID" value="KOX91580.1"/>
    <property type="molecule type" value="Genomic_DNA"/>
</dbReference>